<feature type="compositionally biased region" description="Basic and acidic residues" evidence="1">
    <location>
        <begin position="42"/>
        <end position="56"/>
    </location>
</feature>
<name>A0A392S9J0_9FABA</name>
<evidence type="ECO:0000256" key="1">
    <source>
        <dbReference type="SAM" id="MobiDB-lite"/>
    </source>
</evidence>
<keyword evidence="3" id="KW-1185">Reference proteome</keyword>
<sequence>MSVFKSFEEEQVKAEEEKRRLEEEGKKKQEEQLKISSLNIAPEDKAKEVATKPHPL</sequence>
<proteinExistence type="predicted"/>
<dbReference type="AlphaFoldDB" id="A0A392S9J0"/>
<comment type="caution">
    <text evidence="2">The sequence shown here is derived from an EMBL/GenBank/DDBJ whole genome shotgun (WGS) entry which is preliminary data.</text>
</comment>
<feature type="non-terminal residue" evidence="2">
    <location>
        <position position="56"/>
    </location>
</feature>
<dbReference type="Proteomes" id="UP000265520">
    <property type="component" value="Unassembled WGS sequence"/>
</dbReference>
<evidence type="ECO:0000313" key="3">
    <source>
        <dbReference type="Proteomes" id="UP000265520"/>
    </source>
</evidence>
<dbReference type="EMBL" id="LXQA010332151">
    <property type="protein sequence ID" value="MCI44545.1"/>
    <property type="molecule type" value="Genomic_DNA"/>
</dbReference>
<protein>
    <submittedName>
        <fullName evidence="2">Uncharacterized protein</fullName>
    </submittedName>
</protein>
<reference evidence="2 3" key="1">
    <citation type="journal article" date="2018" name="Front. Plant Sci.">
        <title>Red Clover (Trifolium pratense) and Zigzag Clover (T. medium) - A Picture of Genomic Similarities and Differences.</title>
        <authorList>
            <person name="Dluhosova J."/>
            <person name="Istvanek J."/>
            <person name="Nedelnik J."/>
            <person name="Repkova J."/>
        </authorList>
    </citation>
    <scope>NUCLEOTIDE SEQUENCE [LARGE SCALE GENOMIC DNA]</scope>
    <source>
        <strain evidence="3">cv. 10/8</strain>
        <tissue evidence="2">Leaf</tissue>
    </source>
</reference>
<organism evidence="2 3">
    <name type="scientific">Trifolium medium</name>
    <dbReference type="NCBI Taxonomy" id="97028"/>
    <lineage>
        <taxon>Eukaryota</taxon>
        <taxon>Viridiplantae</taxon>
        <taxon>Streptophyta</taxon>
        <taxon>Embryophyta</taxon>
        <taxon>Tracheophyta</taxon>
        <taxon>Spermatophyta</taxon>
        <taxon>Magnoliopsida</taxon>
        <taxon>eudicotyledons</taxon>
        <taxon>Gunneridae</taxon>
        <taxon>Pentapetalae</taxon>
        <taxon>rosids</taxon>
        <taxon>fabids</taxon>
        <taxon>Fabales</taxon>
        <taxon>Fabaceae</taxon>
        <taxon>Papilionoideae</taxon>
        <taxon>50 kb inversion clade</taxon>
        <taxon>NPAAA clade</taxon>
        <taxon>Hologalegina</taxon>
        <taxon>IRL clade</taxon>
        <taxon>Trifolieae</taxon>
        <taxon>Trifolium</taxon>
    </lineage>
</organism>
<feature type="compositionally biased region" description="Basic and acidic residues" evidence="1">
    <location>
        <begin position="1"/>
        <end position="33"/>
    </location>
</feature>
<evidence type="ECO:0000313" key="2">
    <source>
        <dbReference type="EMBL" id="MCI44545.1"/>
    </source>
</evidence>
<feature type="region of interest" description="Disordered" evidence="1">
    <location>
        <begin position="1"/>
        <end position="56"/>
    </location>
</feature>
<accession>A0A392S9J0</accession>